<evidence type="ECO:0000256" key="4">
    <source>
        <dbReference type="ARBA" id="ARBA00033164"/>
    </source>
</evidence>
<dbReference type="InterPro" id="IPR050188">
    <property type="entry name" value="RluA_PseudoU_synthase"/>
</dbReference>
<dbReference type="InterPro" id="IPR020103">
    <property type="entry name" value="PsdUridine_synth_cat_dom_sf"/>
</dbReference>
<dbReference type="InterPro" id="IPR006145">
    <property type="entry name" value="PsdUridine_synth_RsuA/RluA"/>
</dbReference>
<protein>
    <recommendedName>
        <fullName evidence="3">RNA pseudouridylate synthase</fullName>
    </recommendedName>
    <alternativeName>
        <fullName evidence="4">RNA-uridine isomerase</fullName>
    </alternativeName>
</protein>
<dbReference type="PANTHER" id="PTHR21600">
    <property type="entry name" value="MITOCHONDRIAL RNA PSEUDOURIDINE SYNTHASE"/>
    <property type="match status" value="1"/>
</dbReference>
<dbReference type="GO" id="GO:0000455">
    <property type="term" value="P:enzyme-directed rRNA pseudouridine synthesis"/>
    <property type="evidence" value="ECO:0007669"/>
    <property type="project" value="TreeGrafter"/>
</dbReference>
<evidence type="ECO:0000256" key="1">
    <source>
        <dbReference type="ARBA" id="ARBA00000073"/>
    </source>
</evidence>
<evidence type="ECO:0000313" key="7">
    <source>
        <dbReference type="Proteomes" id="UP000273154"/>
    </source>
</evidence>
<evidence type="ECO:0000256" key="2">
    <source>
        <dbReference type="ARBA" id="ARBA00010876"/>
    </source>
</evidence>
<feature type="domain" description="Pseudouridine synthase RsuA/RluA-like" evidence="5">
    <location>
        <begin position="32"/>
        <end position="189"/>
    </location>
</feature>
<reference evidence="7" key="1">
    <citation type="submission" date="2018-11" db="EMBL/GenBank/DDBJ databases">
        <title>Comparative genomics of Parolsenella catena and Libanicoccus massiliensis: Reclassification of Libanicoccus massiliensis as Parolsenella massiliensis comb. nov.</title>
        <authorList>
            <person name="Sakamoto M."/>
            <person name="Ikeyama N."/>
            <person name="Murakami T."/>
            <person name="Mori H."/>
            <person name="Yuki M."/>
            <person name="Ohkuma M."/>
        </authorList>
    </citation>
    <scope>NUCLEOTIDE SEQUENCE [LARGE SCALE GENOMIC DNA]</scope>
    <source>
        <strain evidence="7">JCM 31932</strain>
    </source>
</reference>
<comment type="catalytic activity">
    <reaction evidence="1">
        <text>a uridine in RNA = a pseudouridine in RNA</text>
        <dbReference type="Rhea" id="RHEA:48348"/>
        <dbReference type="Rhea" id="RHEA-COMP:12068"/>
        <dbReference type="Rhea" id="RHEA-COMP:12069"/>
        <dbReference type="ChEBI" id="CHEBI:65314"/>
        <dbReference type="ChEBI" id="CHEBI:65315"/>
    </reaction>
</comment>
<dbReference type="SUPFAM" id="SSF55120">
    <property type="entry name" value="Pseudouridine synthase"/>
    <property type="match status" value="1"/>
</dbReference>
<sequence length="246" mass="26546">MGPNKGHNAAGAAGTHEAPAAPAVVYEDEWLLAADKPAGLIVHGDGTGTATLTDVVRAHLEREGRDEAAAQLQAVQRLDADTTGLVLFCLDKAVQPRLDALVASHDGIEKRYLAIVRGEVPEGLSVIDAALARDRHDARRMRVDARVGKPSRTRVRVLDVAGPRRARLSLLELTLETGRKHQIRVHLASRGYPILGDALYGVPADRSGRAPLMLHAASEALAHPVTGKRLELAVPYPERYSVFFPR</sequence>
<evidence type="ECO:0000259" key="5">
    <source>
        <dbReference type="Pfam" id="PF00849"/>
    </source>
</evidence>
<dbReference type="Proteomes" id="UP000273154">
    <property type="component" value="Chromosome"/>
</dbReference>
<dbReference type="KEGG" id="pcat:Pcatena_10640"/>
<dbReference type="AlphaFoldDB" id="A0A3G9JYA1"/>
<dbReference type="OrthoDB" id="9807829at2"/>
<dbReference type="GeneID" id="88849195"/>
<evidence type="ECO:0000256" key="3">
    <source>
        <dbReference type="ARBA" id="ARBA00031870"/>
    </source>
</evidence>
<comment type="similarity">
    <text evidence="2">Belongs to the pseudouridine synthase RluA family.</text>
</comment>
<dbReference type="GO" id="GO:0009982">
    <property type="term" value="F:pseudouridine synthase activity"/>
    <property type="evidence" value="ECO:0007669"/>
    <property type="project" value="InterPro"/>
</dbReference>
<organism evidence="6 7">
    <name type="scientific">Parolsenella catena</name>
    <dbReference type="NCBI Taxonomy" id="2003188"/>
    <lineage>
        <taxon>Bacteria</taxon>
        <taxon>Bacillati</taxon>
        <taxon>Actinomycetota</taxon>
        <taxon>Coriobacteriia</taxon>
        <taxon>Coriobacteriales</taxon>
        <taxon>Atopobiaceae</taxon>
        <taxon>Parolsenella</taxon>
    </lineage>
</organism>
<dbReference type="RefSeq" id="WP_126422340.1">
    <property type="nucleotide sequence ID" value="NZ_AP019367.1"/>
</dbReference>
<dbReference type="PANTHER" id="PTHR21600:SF87">
    <property type="entry name" value="RNA PSEUDOURIDYLATE SYNTHASE DOMAIN-CONTAINING PROTEIN 1"/>
    <property type="match status" value="1"/>
</dbReference>
<name>A0A3G9JYA1_9ACTN</name>
<dbReference type="Pfam" id="PF00849">
    <property type="entry name" value="PseudoU_synth_2"/>
    <property type="match status" value="1"/>
</dbReference>
<dbReference type="EMBL" id="AP019367">
    <property type="protein sequence ID" value="BBH50477.1"/>
    <property type="molecule type" value="Genomic_DNA"/>
</dbReference>
<keyword evidence="7" id="KW-1185">Reference proteome</keyword>
<gene>
    <name evidence="6" type="ORF">Pcatena_10640</name>
</gene>
<dbReference type="CDD" id="cd02869">
    <property type="entry name" value="PseudoU_synth_RluA_like"/>
    <property type="match status" value="1"/>
</dbReference>
<dbReference type="GO" id="GO:0003723">
    <property type="term" value="F:RNA binding"/>
    <property type="evidence" value="ECO:0007669"/>
    <property type="project" value="InterPro"/>
</dbReference>
<proteinExistence type="inferred from homology"/>
<dbReference type="Gene3D" id="3.30.2350.10">
    <property type="entry name" value="Pseudouridine synthase"/>
    <property type="match status" value="1"/>
</dbReference>
<dbReference type="GO" id="GO:0140098">
    <property type="term" value="F:catalytic activity, acting on RNA"/>
    <property type="evidence" value="ECO:0007669"/>
    <property type="project" value="UniProtKB-ARBA"/>
</dbReference>
<accession>A0A3G9JYA1</accession>
<evidence type="ECO:0000313" key="6">
    <source>
        <dbReference type="EMBL" id="BBH50477.1"/>
    </source>
</evidence>